<evidence type="ECO:0000313" key="3">
    <source>
        <dbReference type="EMBL" id="CAF1142961.1"/>
    </source>
</evidence>
<dbReference type="Proteomes" id="UP000663889">
    <property type="component" value="Unassembled WGS sequence"/>
</dbReference>
<dbReference type="EMBL" id="CAJOAX010001988">
    <property type="protein sequence ID" value="CAF3762014.1"/>
    <property type="molecule type" value="Genomic_DNA"/>
</dbReference>
<evidence type="ECO:0000313" key="4">
    <source>
        <dbReference type="EMBL" id="CAF1151839.1"/>
    </source>
</evidence>
<evidence type="ECO:0000313" key="2">
    <source>
        <dbReference type="EMBL" id="CAF1139785.1"/>
    </source>
</evidence>
<comment type="caution">
    <text evidence="7">The sequence shown here is derived from an EMBL/GenBank/DDBJ whole genome shotgun (WGS) entry which is preliminary data.</text>
</comment>
<dbReference type="EMBL" id="CAJNOL010000617">
    <property type="protein sequence ID" value="CAF1139785.1"/>
    <property type="molecule type" value="Genomic_DNA"/>
</dbReference>
<accession>A0A819J819</accession>
<reference evidence="7" key="1">
    <citation type="submission" date="2021-02" db="EMBL/GenBank/DDBJ databases">
        <authorList>
            <person name="Nowell W R."/>
        </authorList>
    </citation>
    <scope>NUCLEOTIDE SEQUENCE</scope>
</reference>
<name>A0A819J819_9BILA</name>
<evidence type="ECO:0000313" key="9">
    <source>
        <dbReference type="Proteomes" id="UP000663870"/>
    </source>
</evidence>
<dbReference type="EMBL" id="CAJNOU010000855">
    <property type="protein sequence ID" value="CAF1102576.1"/>
    <property type="molecule type" value="Genomic_DNA"/>
</dbReference>
<dbReference type="Proteomes" id="UP000663882">
    <property type="component" value="Unassembled WGS sequence"/>
</dbReference>
<evidence type="ECO:0000313" key="5">
    <source>
        <dbReference type="EMBL" id="CAF3762014.1"/>
    </source>
</evidence>
<keyword evidence="9" id="KW-1185">Reference proteome</keyword>
<evidence type="ECO:0000313" key="7">
    <source>
        <dbReference type="EMBL" id="CAF3928380.1"/>
    </source>
</evidence>
<evidence type="ECO:0000313" key="6">
    <source>
        <dbReference type="EMBL" id="CAF3862570.1"/>
    </source>
</evidence>
<gene>
    <name evidence="6" type="ORF">FNK824_LOCUS18554</name>
    <name evidence="7" type="ORF">JBS370_LOCUS22315</name>
    <name evidence="2" type="ORF">JXQ802_LOCUS21156</name>
    <name evidence="3" type="ORF">JXQ802_LOCUS21317</name>
    <name evidence="5" type="ORF">OTI717_LOCUS16172</name>
    <name evidence="4" type="ORF">RFH988_LOCUS21959</name>
    <name evidence="1" type="ORF">SEV965_LOCUS15951</name>
</gene>
<dbReference type="EMBL" id="CAJOBE010003119">
    <property type="protein sequence ID" value="CAF3862570.1"/>
    <property type="molecule type" value="Genomic_DNA"/>
</dbReference>
<dbReference type="EMBL" id="CAJNOO010001432">
    <property type="protein sequence ID" value="CAF1151839.1"/>
    <property type="molecule type" value="Genomic_DNA"/>
</dbReference>
<dbReference type="OrthoDB" id="10042436at2759"/>
<dbReference type="Proteomes" id="UP000663874">
    <property type="component" value="Unassembled WGS sequence"/>
</dbReference>
<dbReference type="Proteomes" id="UP000663836">
    <property type="component" value="Unassembled WGS sequence"/>
</dbReference>
<dbReference type="Proteomes" id="UP000663870">
    <property type="component" value="Unassembled WGS sequence"/>
</dbReference>
<sequence>MINEQFLSNELRYFFKTLLIKTIIYELDWHLVIQYLIYLINNEDKHRDIQLISDLFQLLLSFYDINSNEQSFEYSSDEKIQLIQVFQLILLFLNQTSIKNLITLKTKFYIPSLSFENEIDNINFLIYRTIQYIIKKL</sequence>
<proteinExistence type="predicted"/>
<dbReference type="AlphaFoldDB" id="A0A819J819"/>
<evidence type="ECO:0000313" key="8">
    <source>
        <dbReference type="Proteomes" id="UP000663836"/>
    </source>
</evidence>
<dbReference type="EMBL" id="CAJNOL010000625">
    <property type="protein sequence ID" value="CAF1142961.1"/>
    <property type="molecule type" value="Genomic_DNA"/>
</dbReference>
<dbReference type="Proteomes" id="UP000663823">
    <property type="component" value="Unassembled WGS sequence"/>
</dbReference>
<protein>
    <submittedName>
        <fullName evidence="7">Uncharacterized protein</fullName>
    </submittedName>
</protein>
<evidence type="ECO:0000313" key="1">
    <source>
        <dbReference type="EMBL" id="CAF1102576.1"/>
    </source>
</evidence>
<organism evidence="7 8">
    <name type="scientific">Rotaria sordida</name>
    <dbReference type="NCBI Taxonomy" id="392033"/>
    <lineage>
        <taxon>Eukaryota</taxon>
        <taxon>Metazoa</taxon>
        <taxon>Spiralia</taxon>
        <taxon>Gnathifera</taxon>
        <taxon>Rotifera</taxon>
        <taxon>Eurotatoria</taxon>
        <taxon>Bdelloidea</taxon>
        <taxon>Philodinida</taxon>
        <taxon>Philodinidae</taxon>
        <taxon>Rotaria</taxon>
    </lineage>
</organism>
<dbReference type="EMBL" id="CAJOBD010003099">
    <property type="protein sequence ID" value="CAF3928380.1"/>
    <property type="molecule type" value="Genomic_DNA"/>
</dbReference>